<name>A0A8T0IP47_CERPU</name>
<comment type="caution">
    <text evidence="2">The sequence shown here is derived from an EMBL/GenBank/DDBJ whole genome shotgun (WGS) entry which is preliminary data.</text>
</comment>
<keyword evidence="3" id="KW-1185">Reference proteome</keyword>
<feature type="non-terminal residue" evidence="2">
    <location>
        <position position="146"/>
    </location>
</feature>
<gene>
    <name evidence="2" type="ORF">KC19_3G234200</name>
</gene>
<feature type="compositionally biased region" description="Low complexity" evidence="1">
    <location>
        <begin position="41"/>
        <end position="56"/>
    </location>
</feature>
<feature type="region of interest" description="Disordered" evidence="1">
    <location>
        <begin position="1"/>
        <end position="56"/>
    </location>
</feature>
<dbReference type="AlphaFoldDB" id="A0A8T0IP47"/>
<feature type="compositionally biased region" description="Low complexity" evidence="1">
    <location>
        <begin position="1"/>
        <end position="13"/>
    </location>
</feature>
<evidence type="ECO:0000313" key="3">
    <source>
        <dbReference type="Proteomes" id="UP000822688"/>
    </source>
</evidence>
<reference evidence="2" key="1">
    <citation type="submission" date="2020-06" db="EMBL/GenBank/DDBJ databases">
        <title>WGS assembly of Ceratodon purpureus strain R40.</title>
        <authorList>
            <person name="Carey S.B."/>
            <person name="Jenkins J."/>
            <person name="Shu S."/>
            <person name="Lovell J.T."/>
            <person name="Sreedasyam A."/>
            <person name="Maumus F."/>
            <person name="Tiley G.P."/>
            <person name="Fernandez-Pozo N."/>
            <person name="Barry K."/>
            <person name="Chen C."/>
            <person name="Wang M."/>
            <person name="Lipzen A."/>
            <person name="Daum C."/>
            <person name="Saski C.A."/>
            <person name="Payton A.C."/>
            <person name="Mcbreen J.C."/>
            <person name="Conrad R.E."/>
            <person name="Kollar L.M."/>
            <person name="Olsson S."/>
            <person name="Huttunen S."/>
            <person name="Landis J.B."/>
            <person name="Wickett N.J."/>
            <person name="Johnson M.G."/>
            <person name="Rensing S.A."/>
            <person name="Grimwood J."/>
            <person name="Schmutz J."/>
            <person name="Mcdaniel S.F."/>
        </authorList>
    </citation>
    <scope>NUCLEOTIDE SEQUENCE</scope>
    <source>
        <strain evidence="2">R40</strain>
    </source>
</reference>
<sequence>MAHRSVAVAVPAAPRRRNPQKSLQCAESATLHKGRPSITETPPLTSSPHSLTSSPLSLSLSHSLSLQLHPQCSARNQSRQARIRVRSVRRDPWQSLPRHALAAACRHCHCHRAPSEPPRTCPCSYLSPASPSPPSLFYRPSPVPAI</sequence>
<evidence type="ECO:0000256" key="1">
    <source>
        <dbReference type="SAM" id="MobiDB-lite"/>
    </source>
</evidence>
<evidence type="ECO:0000313" key="2">
    <source>
        <dbReference type="EMBL" id="KAG0584787.1"/>
    </source>
</evidence>
<dbReference type="Proteomes" id="UP000822688">
    <property type="component" value="Chromosome 3"/>
</dbReference>
<accession>A0A8T0IP47</accession>
<organism evidence="2 3">
    <name type="scientific">Ceratodon purpureus</name>
    <name type="common">Fire moss</name>
    <name type="synonym">Dicranum purpureum</name>
    <dbReference type="NCBI Taxonomy" id="3225"/>
    <lineage>
        <taxon>Eukaryota</taxon>
        <taxon>Viridiplantae</taxon>
        <taxon>Streptophyta</taxon>
        <taxon>Embryophyta</taxon>
        <taxon>Bryophyta</taxon>
        <taxon>Bryophytina</taxon>
        <taxon>Bryopsida</taxon>
        <taxon>Dicranidae</taxon>
        <taxon>Pseudoditrichales</taxon>
        <taxon>Ditrichaceae</taxon>
        <taxon>Ceratodon</taxon>
    </lineage>
</organism>
<dbReference type="EMBL" id="CM026423">
    <property type="protein sequence ID" value="KAG0584787.1"/>
    <property type="molecule type" value="Genomic_DNA"/>
</dbReference>
<protein>
    <submittedName>
        <fullName evidence="2">Uncharacterized protein</fullName>
    </submittedName>
</protein>
<proteinExistence type="predicted"/>